<dbReference type="Gene3D" id="6.10.340.10">
    <property type="match status" value="1"/>
</dbReference>
<dbReference type="Gene3D" id="3.30.565.10">
    <property type="entry name" value="Histidine kinase-like ATPase, C-terminal domain"/>
    <property type="match status" value="1"/>
</dbReference>
<evidence type="ECO:0000259" key="11">
    <source>
        <dbReference type="PROSITE" id="PS50109"/>
    </source>
</evidence>
<protein>
    <recommendedName>
        <fullName evidence="3">histidine kinase</fullName>
        <ecNumber evidence="3">2.7.13.3</ecNumber>
    </recommendedName>
</protein>
<dbReference type="InterPro" id="IPR036097">
    <property type="entry name" value="HisK_dim/P_sf"/>
</dbReference>
<keyword evidence="6 10" id="KW-0812">Transmembrane</keyword>
<dbReference type="InterPro" id="IPR050736">
    <property type="entry name" value="Sensor_HK_Regulatory"/>
</dbReference>
<dbReference type="Pfam" id="PF02518">
    <property type="entry name" value="HATPase_c"/>
    <property type="match status" value="1"/>
</dbReference>
<evidence type="ECO:0000256" key="6">
    <source>
        <dbReference type="ARBA" id="ARBA00022692"/>
    </source>
</evidence>
<keyword evidence="10" id="KW-0472">Membrane</keyword>
<accession>A0ABV9AY46</accession>
<dbReference type="PROSITE" id="PS50885">
    <property type="entry name" value="HAMP"/>
    <property type="match status" value="1"/>
</dbReference>
<evidence type="ECO:0000256" key="8">
    <source>
        <dbReference type="ARBA" id="ARBA00022989"/>
    </source>
</evidence>
<feature type="transmembrane region" description="Helical" evidence="10">
    <location>
        <begin position="318"/>
        <end position="340"/>
    </location>
</feature>
<reference evidence="14" key="1">
    <citation type="journal article" date="2019" name="Int. J. Syst. Evol. Microbiol.">
        <title>The Global Catalogue of Microorganisms (GCM) 10K type strain sequencing project: providing services to taxonomists for standard genome sequencing and annotation.</title>
        <authorList>
            <consortium name="The Broad Institute Genomics Platform"/>
            <consortium name="The Broad Institute Genome Sequencing Center for Infectious Disease"/>
            <person name="Wu L."/>
            <person name="Ma J."/>
        </authorList>
    </citation>
    <scope>NUCLEOTIDE SEQUENCE [LARGE SCALE GENOMIC DNA]</scope>
    <source>
        <strain evidence="14">CGMCC 4.7177</strain>
    </source>
</reference>
<dbReference type="InterPro" id="IPR003594">
    <property type="entry name" value="HATPase_dom"/>
</dbReference>
<dbReference type="InterPro" id="IPR004358">
    <property type="entry name" value="Sig_transdc_His_kin-like_C"/>
</dbReference>
<dbReference type="CDD" id="cd00075">
    <property type="entry name" value="HATPase"/>
    <property type="match status" value="1"/>
</dbReference>
<evidence type="ECO:0000256" key="9">
    <source>
        <dbReference type="ARBA" id="ARBA00023012"/>
    </source>
</evidence>
<dbReference type="SUPFAM" id="SSF47384">
    <property type="entry name" value="Homodimeric domain of signal transducing histidine kinase"/>
    <property type="match status" value="1"/>
</dbReference>
<dbReference type="SMART" id="SM00388">
    <property type="entry name" value="HisKA"/>
    <property type="match status" value="1"/>
</dbReference>
<keyword evidence="9" id="KW-0902">Two-component regulatory system</keyword>
<dbReference type="GO" id="GO:0016301">
    <property type="term" value="F:kinase activity"/>
    <property type="evidence" value="ECO:0007669"/>
    <property type="project" value="UniProtKB-KW"/>
</dbReference>
<keyword evidence="5" id="KW-0808">Transferase</keyword>
<evidence type="ECO:0000256" key="2">
    <source>
        <dbReference type="ARBA" id="ARBA00004236"/>
    </source>
</evidence>
<dbReference type="Gene3D" id="1.10.287.130">
    <property type="match status" value="1"/>
</dbReference>
<dbReference type="CDD" id="cd06225">
    <property type="entry name" value="HAMP"/>
    <property type="match status" value="1"/>
</dbReference>
<evidence type="ECO:0000256" key="7">
    <source>
        <dbReference type="ARBA" id="ARBA00022777"/>
    </source>
</evidence>
<evidence type="ECO:0000313" key="13">
    <source>
        <dbReference type="EMBL" id="MFC4502391.1"/>
    </source>
</evidence>
<dbReference type="PRINTS" id="PR00344">
    <property type="entry name" value="BCTRLSENSOR"/>
</dbReference>
<dbReference type="Pfam" id="PF00512">
    <property type="entry name" value="HisKA"/>
    <property type="match status" value="1"/>
</dbReference>
<comment type="caution">
    <text evidence="13">The sequence shown here is derived from an EMBL/GenBank/DDBJ whole genome shotgun (WGS) entry which is preliminary data.</text>
</comment>
<comment type="subcellular location">
    <subcellularLocation>
        <location evidence="2">Cell membrane</location>
    </subcellularLocation>
</comment>
<dbReference type="PANTHER" id="PTHR43711">
    <property type="entry name" value="TWO-COMPONENT HISTIDINE KINASE"/>
    <property type="match status" value="1"/>
</dbReference>
<feature type="transmembrane region" description="Helical" evidence="10">
    <location>
        <begin position="17"/>
        <end position="41"/>
    </location>
</feature>
<keyword evidence="14" id="KW-1185">Reference proteome</keyword>
<feature type="domain" description="HAMP" evidence="12">
    <location>
        <begin position="337"/>
        <end position="387"/>
    </location>
</feature>
<dbReference type="SUPFAM" id="SSF55874">
    <property type="entry name" value="ATPase domain of HSP90 chaperone/DNA topoisomerase II/histidine kinase"/>
    <property type="match status" value="1"/>
</dbReference>
<evidence type="ECO:0000256" key="10">
    <source>
        <dbReference type="SAM" id="Phobius"/>
    </source>
</evidence>
<evidence type="ECO:0000256" key="3">
    <source>
        <dbReference type="ARBA" id="ARBA00012438"/>
    </source>
</evidence>
<dbReference type="Pfam" id="PF00672">
    <property type="entry name" value="HAMP"/>
    <property type="match status" value="1"/>
</dbReference>
<evidence type="ECO:0000256" key="5">
    <source>
        <dbReference type="ARBA" id="ARBA00022679"/>
    </source>
</evidence>
<dbReference type="EC" id="2.7.13.3" evidence="3"/>
<dbReference type="Proteomes" id="UP001595839">
    <property type="component" value="Unassembled WGS sequence"/>
</dbReference>
<dbReference type="InterPro" id="IPR036890">
    <property type="entry name" value="HATPase_C_sf"/>
</dbReference>
<dbReference type="EMBL" id="JBHSFK010000015">
    <property type="protein sequence ID" value="MFC4502391.1"/>
    <property type="molecule type" value="Genomic_DNA"/>
</dbReference>
<name>A0ABV9AY46_9ACTN</name>
<evidence type="ECO:0000313" key="14">
    <source>
        <dbReference type="Proteomes" id="UP001595839"/>
    </source>
</evidence>
<dbReference type="SMART" id="SM00304">
    <property type="entry name" value="HAMP"/>
    <property type="match status" value="1"/>
</dbReference>
<feature type="domain" description="Histidine kinase" evidence="11">
    <location>
        <begin position="395"/>
        <end position="609"/>
    </location>
</feature>
<dbReference type="InterPro" id="IPR005467">
    <property type="entry name" value="His_kinase_dom"/>
</dbReference>
<comment type="catalytic activity">
    <reaction evidence="1">
        <text>ATP + protein L-histidine = ADP + protein N-phospho-L-histidine.</text>
        <dbReference type="EC" id="2.7.13.3"/>
    </reaction>
</comment>
<dbReference type="InterPro" id="IPR003660">
    <property type="entry name" value="HAMP_dom"/>
</dbReference>
<organism evidence="13 14">
    <name type="scientific">Streptomyces vulcanius</name>
    <dbReference type="NCBI Taxonomy" id="1441876"/>
    <lineage>
        <taxon>Bacteria</taxon>
        <taxon>Bacillati</taxon>
        <taxon>Actinomycetota</taxon>
        <taxon>Actinomycetes</taxon>
        <taxon>Kitasatosporales</taxon>
        <taxon>Streptomycetaceae</taxon>
        <taxon>Streptomyces</taxon>
    </lineage>
</organism>
<evidence type="ECO:0000256" key="4">
    <source>
        <dbReference type="ARBA" id="ARBA00022553"/>
    </source>
</evidence>
<dbReference type="PROSITE" id="PS50109">
    <property type="entry name" value="HIS_KIN"/>
    <property type="match status" value="1"/>
</dbReference>
<dbReference type="SMART" id="SM00387">
    <property type="entry name" value="HATPase_c"/>
    <property type="match status" value="1"/>
</dbReference>
<sequence>MNAVGATGNRLPVHRSLLFRMLASALLIVVCAITATAWLAVRTTTDAVRDQQGQVLADDTMIYRTLVSYAASHHDWRGAAPVVRDLARSTGRHITVTPQDTRRPVVSGPVRPSRTPARAFATIDPLHTDPFLSPQTGGSGIDRAALGPYALRTADRQRLDRAANSVAKCLTGASVPFQRSASPSGRPVIALLYDVSLREQMQGTDQQQYRAKRADECGLLELDTPTAGEDDALAALNEVVNACLRRQKLPTLTLGLGFMSGATAQGTVPRSSQNCVDTGRREQLAPYVAPSALLYVSDTSGSPAAPFDLSPANALRTLVVTAVVLLLAAFVTVVTGIHLVRPLRALTRAAQDRDEQLPPVPVARDDEIGRLTAAFNELSEHRARTERQRKVMVSDIAHELRTPLSTIRSALEATQDGVIEADQHLTDSLLEEVLLLQHIIDDLQDLAAADAGTLRLYEEQVLAEAVLRHVAAAHRVAAEKAGVTLLVDSVGRLDLWADPLRLRQIVGNLVSNAVRHTPPGGRVTLHARGDAAAAVIEVTDTGTGIAAENLPFVFERFWRAEKSRSRKTGGSGLGLSIARKLTEAHGGMLSAASAPGRGATFTIMLPQSEGKKGRTANDHEGC</sequence>
<proteinExistence type="predicted"/>
<dbReference type="InterPro" id="IPR003661">
    <property type="entry name" value="HisK_dim/P_dom"/>
</dbReference>
<keyword evidence="8 10" id="KW-1133">Transmembrane helix</keyword>
<evidence type="ECO:0000259" key="12">
    <source>
        <dbReference type="PROSITE" id="PS50885"/>
    </source>
</evidence>
<gene>
    <name evidence="13" type="ORF">ACFPIH_23140</name>
</gene>
<keyword evidence="4" id="KW-0597">Phosphoprotein</keyword>
<evidence type="ECO:0000256" key="1">
    <source>
        <dbReference type="ARBA" id="ARBA00000085"/>
    </source>
</evidence>
<dbReference type="RefSeq" id="WP_381175128.1">
    <property type="nucleotide sequence ID" value="NZ_JBHSFK010000015.1"/>
</dbReference>
<keyword evidence="7 13" id="KW-0418">Kinase</keyword>
<dbReference type="PANTHER" id="PTHR43711:SF1">
    <property type="entry name" value="HISTIDINE KINASE 1"/>
    <property type="match status" value="1"/>
</dbReference>
<dbReference type="CDD" id="cd00082">
    <property type="entry name" value="HisKA"/>
    <property type="match status" value="1"/>
</dbReference>